<proteinExistence type="predicted"/>
<evidence type="ECO:0000256" key="7">
    <source>
        <dbReference type="SAM" id="Phobius"/>
    </source>
</evidence>
<protein>
    <recommendedName>
        <fullName evidence="1">non-specific serine/threonine protein kinase</fullName>
        <ecNumber evidence="1">2.7.11.1</ecNumber>
    </recommendedName>
</protein>
<feature type="transmembrane region" description="Helical" evidence="7">
    <location>
        <begin position="297"/>
        <end position="322"/>
    </location>
</feature>
<gene>
    <name evidence="9" type="ORF">Fcan01_00698</name>
</gene>
<dbReference type="EC" id="2.7.11.1" evidence="1"/>
<evidence type="ECO:0000256" key="4">
    <source>
        <dbReference type="ARBA" id="ARBA00022741"/>
    </source>
</evidence>
<dbReference type="SMART" id="SM00220">
    <property type="entry name" value="S_TKc"/>
    <property type="match status" value="1"/>
</dbReference>
<dbReference type="GO" id="GO:0005634">
    <property type="term" value="C:nucleus"/>
    <property type="evidence" value="ECO:0007669"/>
    <property type="project" value="TreeGrafter"/>
</dbReference>
<dbReference type="GO" id="GO:0004694">
    <property type="term" value="F:eukaryotic translation initiation factor 2alpha kinase activity"/>
    <property type="evidence" value="ECO:0007669"/>
    <property type="project" value="TreeGrafter"/>
</dbReference>
<dbReference type="InterPro" id="IPR011009">
    <property type="entry name" value="Kinase-like_dom_sf"/>
</dbReference>
<reference evidence="9 10" key="1">
    <citation type="submission" date="2015-12" db="EMBL/GenBank/DDBJ databases">
        <title>The genome of Folsomia candida.</title>
        <authorList>
            <person name="Faddeeva A."/>
            <person name="Derks M.F."/>
            <person name="Anvar Y."/>
            <person name="Smit S."/>
            <person name="Van Straalen N."/>
            <person name="Roelofs D."/>
        </authorList>
    </citation>
    <scope>NUCLEOTIDE SEQUENCE [LARGE SCALE GENOMIC DNA]</scope>
    <source>
        <strain evidence="9 10">VU population</strain>
        <tissue evidence="9">Whole body</tissue>
    </source>
</reference>
<dbReference type="EMBL" id="LNIX01000001">
    <property type="protein sequence ID" value="OXA64040.1"/>
    <property type="molecule type" value="Genomic_DNA"/>
</dbReference>
<keyword evidence="6" id="KW-0067">ATP-binding</keyword>
<evidence type="ECO:0000259" key="8">
    <source>
        <dbReference type="PROSITE" id="PS50011"/>
    </source>
</evidence>
<dbReference type="AlphaFoldDB" id="A0A226F3V4"/>
<name>A0A226F3V4_FOLCA</name>
<dbReference type="PANTHER" id="PTHR11042">
    <property type="entry name" value="EUKARYOTIC TRANSLATION INITIATION FACTOR 2-ALPHA KINASE EIF2-ALPHA KINASE -RELATED"/>
    <property type="match status" value="1"/>
</dbReference>
<dbReference type="Proteomes" id="UP000198287">
    <property type="component" value="Unassembled WGS sequence"/>
</dbReference>
<evidence type="ECO:0000313" key="9">
    <source>
        <dbReference type="EMBL" id="OXA64040.1"/>
    </source>
</evidence>
<keyword evidence="3" id="KW-0808">Transferase</keyword>
<keyword evidence="7" id="KW-1133">Transmembrane helix</keyword>
<evidence type="ECO:0000256" key="2">
    <source>
        <dbReference type="ARBA" id="ARBA00022527"/>
    </source>
</evidence>
<evidence type="ECO:0000256" key="6">
    <source>
        <dbReference type="ARBA" id="ARBA00022840"/>
    </source>
</evidence>
<evidence type="ECO:0000313" key="10">
    <source>
        <dbReference type="Proteomes" id="UP000198287"/>
    </source>
</evidence>
<comment type="caution">
    <text evidence="9">The sequence shown here is derived from an EMBL/GenBank/DDBJ whole genome shotgun (WGS) entry which is preliminary data.</text>
</comment>
<dbReference type="PROSITE" id="PS50011">
    <property type="entry name" value="PROTEIN_KINASE_DOM"/>
    <property type="match status" value="1"/>
</dbReference>
<dbReference type="Gene3D" id="3.30.200.20">
    <property type="entry name" value="Phosphorylase Kinase, domain 1"/>
    <property type="match status" value="1"/>
</dbReference>
<dbReference type="GO" id="GO:0005524">
    <property type="term" value="F:ATP binding"/>
    <property type="evidence" value="ECO:0007669"/>
    <property type="project" value="UniProtKB-KW"/>
</dbReference>
<evidence type="ECO:0000256" key="1">
    <source>
        <dbReference type="ARBA" id="ARBA00012513"/>
    </source>
</evidence>
<evidence type="ECO:0000256" key="5">
    <source>
        <dbReference type="ARBA" id="ARBA00022777"/>
    </source>
</evidence>
<dbReference type="Gene3D" id="1.10.510.10">
    <property type="entry name" value="Transferase(Phosphotransferase) domain 1"/>
    <property type="match status" value="1"/>
</dbReference>
<dbReference type="Pfam" id="PF00069">
    <property type="entry name" value="Pkinase"/>
    <property type="match status" value="1"/>
</dbReference>
<dbReference type="InterPro" id="IPR050339">
    <property type="entry name" value="CC_SR_Kinase"/>
</dbReference>
<keyword evidence="10" id="KW-1185">Reference proteome</keyword>
<accession>A0A226F3V4</accession>
<dbReference type="InterPro" id="IPR000719">
    <property type="entry name" value="Prot_kinase_dom"/>
</dbReference>
<keyword evidence="5 9" id="KW-0418">Kinase</keyword>
<evidence type="ECO:0000256" key="3">
    <source>
        <dbReference type="ARBA" id="ARBA00022679"/>
    </source>
</evidence>
<feature type="domain" description="Protein kinase" evidence="8">
    <location>
        <begin position="383"/>
        <end position="708"/>
    </location>
</feature>
<sequence length="713" mass="81521">MTVSNKSIKKSEHCYKNDSKLFLKVYTTLSLIASNFDPISGIELPPGSARVLQPWECAYLVDLKSNTTLHTIYEGWQSTPNYFRSERSTLSKSVFYPSTWIPKKECNITICGLEFGERYGCKDVTEWGGNLSTSGVGYEIHTTKCVCEDGIPCRTNCSNNGFGDPKICATLYSEPNCWDCRHVGISVEFDSSLVLHGSDLVKVAQFQSFRLRHGCTMQILYLDENANILEQMEDKYPWSTDWKLQKFLSEKVDSVIYSCICNCDVINDKFNDDFIKNWTCQANRTLERKPVEVCKPIYSIALATVLFVLLISAIMQCIRLYFRRRSKLKNPSSKLTTSFDDVFHESEKCSEFVLQVLESLKQSDVIIEPLQPFKIWKSNPTLIPFPLKNGKGTFATVYKASEFHPIFGEMKFAVKKININETLLTFTQQMLSCSHNLEKLLVEVDISRESRHENILRCYDTWIEDANGILLSRQELEAICNQCSEYGSASINPNQYFMFLKLELCDFTLEFWIIRATQIFRGDEEVFDEGSVCKDILKIMLQCAKGLEYLHGKGFIHRDIKANNIFGKNFTGEISWKIGDFGLSVPASLESANSWRTEPAGCPKYRSPEMERNDKYGEKCDIYSLGLVFTELCSVIWPPFERNQVFHDLRLGGDNSMEEDDLYIEKIILNLAQGKGKLLVGVVTDMLCHSEEKRISARQLVYNLSALIFAKIE</sequence>
<keyword evidence="7" id="KW-0812">Transmembrane</keyword>
<dbReference type="SUPFAM" id="SSF56112">
    <property type="entry name" value="Protein kinase-like (PK-like)"/>
    <property type="match status" value="1"/>
</dbReference>
<keyword evidence="2" id="KW-0723">Serine/threonine-protein kinase</keyword>
<dbReference type="PANTHER" id="PTHR11042:SF160">
    <property type="entry name" value="EUKARYOTIC TRANSLATION INITIATION FACTOR 2-ALPHA KINASE 1"/>
    <property type="match status" value="1"/>
</dbReference>
<keyword evidence="4" id="KW-0547">Nucleotide-binding</keyword>
<keyword evidence="7" id="KW-0472">Membrane</keyword>
<dbReference type="GO" id="GO:0005737">
    <property type="term" value="C:cytoplasm"/>
    <property type="evidence" value="ECO:0007669"/>
    <property type="project" value="TreeGrafter"/>
</dbReference>
<organism evidence="9 10">
    <name type="scientific">Folsomia candida</name>
    <name type="common">Springtail</name>
    <dbReference type="NCBI Taxonomy" id="158441"/>
    <lineage>
        <taxon>Eukaryota</taxon>
        <taxon>Metazoa</taxon>
        <taxon>Ecdysozoa</taxon>
        <taxon>Arthropoda</taxon>
        <taxon>Hexapoda</taxon>
        <taxon>Collembola</taxon>
        <taxon>Entomobryomorpha</taxon>
        <taxon>Isotomoidea</taxon>
        <taxon>Isotomidae</taxon>
        <taxon>Proisotominae</taxon>
        <taxon>Folsomia</taxon>
    </lineage>
</organism>